<gene>
    <name evidence="10" type="ORF">PEPS_15900</name>
</gene>
<feature type="coiled-coil region" evidence="8">
    <location>
        <begin position="119"/>
        <end position="178"/>
    </location>
</feature>
<keyword evidence="3" id="KW-0813">Transport</keyword>
<proteinExistence type="inferred from homology"/>
<comment type="subcellular location">
    <subcellularLocation>
        <location evidence="1">Cell outer membrane</location>
    </subcellularLocation>
</comment>
<evidence type="ECO:0000256" key="4">
    <source>
        <dbReference type="ARBA" id="ARBA00022452"/>
    </source>
</evidence>
<keyword evidence="8" id="KW-0175">Coiled coil</keyword>
<dbReference type="Pfam" id="PF02321">
    <property type="entry name" value="OEP"/>
    <property type="match status" value="2"/>
</dbReference>
<keyword evidence="9" id="KW-0732">Signal</keyword>
<reference evidence="10 11" key="1">
    <citation type="submission" date="2021-12" db="EMBL/GenBank/DDBJ databases">
        <title>Genome sequencing of bacteria with rrn-lacking chromosome and rrn-plasmid.</title>
        <authorList>
            <person name="Anda M."/>
            <person name="Iwasaki W."/>
        </authorList>
    </citation>
    <scope>NUCLEOTIDE SEQUENCE [LARGE SCALE GENOMIC DNA]</scope>
    <source>
        <strain evidence="10 11">NBRC 101262</strain>
    </source>
</reference>
<dbReference type="Gene3D" id="1.20.1600.10">
    <property type="entry name" value="Outer membrane efflux proteins (OEP)"/>
    <property type="match status" value="1"/>
</dbReference>
<dbReference type="SUPFAM" id="SSF56954">
    <property type="entry name" value="Outer membrane efflux proteins (OEP)"/>
    <property type="match status" value="1"/>
</dbReference>
<feature type="chain" id="PRO_5045198380" evidence="9">
    <location>
        <begin position="22"/>
        <end position="482"/>
    </location>
</feature>
<evidence type="ECO:0000256" key="8">
    <source>
        <dbReference type="SAM" id="Coils"/>
    </source>
</evidence>
<dbReference type="InterPro" id="IPR003423">
    <property type="entry name" value="OMP_efflux"/>
</dbReference>
<keyword evidence="5" id="KW-0812">Transmembrane</keyword>
<dbReference type="PANTHER" id="PTHR30026">
    <property type="entry name" value="OUTER MEMBRANE PROTEIN TOLC"/>
    <property type="match status" value="1"/>
</dbReference>
<evidence type="ECO:0000256" key="5">
    <source>
        <dbReference type="ARBA" id="ARBA00022692"/>
    </source>
</evidence>
<evidence type="ECO:0000256" key="6">
    <source>
        <dbReference type="ARBA" id="ARBA00023136"/>
    </source>
</evidence>
<dbReference type="InterPro" id="IPR051906">
    <property type="entry name" value="TolC-like"/>
</dbReference>
<sequence>MNWKHLPIFFLLSLPCMTVQAQQPADGGWDLLACIEYAKSNSLVVSQQKLNKQESEINLKQARASRFPTISGGGRYGNSWGRSIDRTTNLFVNQRIQTNGVFANANMPIFAGMQVNNNINQANTETNIAEKDLEKSLNDVMLQVTQSYMNVIFNKELLANAKDKVATTEKQVDQLEKQYNAGAVAKTELLQMQSTLASNEAEQIQQENNLRFALLQLQQNMQKPVSTDFDIVVPDINPDKYPWINQTVEQVYAMALQTQPEIQAAEERETSALYAMRMAKGALLPSLSLSASTFTNYSDQNLVPIGDEVEVIARSSSIFLDQAGNQPVYQKFSIPSGEFQTVGWTKQYSDNWSNELLLNLSIPIFEGFKRTGDYQRAKIQQNRAALNAVQTKNELRQSIEQAYNDAYSAVKTYDAAQKSVIALEENLRAVQSRFDAGSANSVEFQIASNSLFAANTELVRAKYDYVFKLKLLEFYTGQPITL</sequence>
<evidence type="ECO:0000313" key="11">
    <source>
        <dbReference type="Proteomes" id="UP001354989"/>
    </source>
</evidence>
<organism evidence="10 11">
    <name type="scientific">Persicobacter psychrovividus</name>
    <dbReference type="NCBI Taxonomy" id="387638"/>
    <lineage>
        <taxon>Bacteria</taxon>
        <taxon>Pseudomonadati</taxon>
        <taxon>Bacteroidota</taxon>
        <taxon>Cytophagia</taxon>
        <taxon>Cytophagales</taxon>
        <taxon>Persicobacteraceae</taxon>
        <taxon>Persicobacter</taxon>
    </lineage>
</organism>
<dbReference type="Proteomes" id="UP001354989">
    <property type="component" value="Chromosome"/>
</dbReference>
<dbReference type="RefSeq" id="WP_332919164.1">
    <property type="nucleotide sequence ID" value="NZ_AP025292.1"/>
</dbReference>
<accession>A0ABM7VED1</accession>
<evidence type="ECO:0000256" key="2">
    <source>
        <dbReference type="ARBA" id="ARBA00007613"/>
    </source>
</evidence>
<keyword evidence="4" id="KW-1134">Transmembrane beta strand</keyword>
<protein>
    <submittedName>
        <fullName evidence="10">Transporter</fullName>
    </submittedName>
</protein>
<evidence type="ECO:0000256" key="3">
    <source>
        <dbReference type="ARBA" id="ARBA00022448"/>
    </source>
</evidence>
<dbReference type="PANTHER" id="PTHR30026:SF20">
    <property type="entry name" value="OUTER MEMBRANE PROTEIN TOLC"/>
    <property type="match status" value="1"/>
</dbReference>
<keyword evidence="11" id="KW-1185">Reference proteome</keyword>
<evidence type="ECO:0000256" key="1">
    <source>
        <dbReference type="ARBA" id="ARBA00004442"/>
    </source>
</evidence>
<name>A0ABM7VED1_9BACT</name>
<dbReference type="EMBL" id="AP025292">
    <property type="protein sequence ID" value="BDC99309.1"/>
    <property type="molecule type" value="Genomic_DNA"/>
</dbReference>
<evidence type="ECO:0000256" key="9">
    <source>
        <dbReference type="SAM" id="SignalP"/>
    </source>
</evidence>
<comment type="similarity">
    <text evidence="2">Belongs to the outer membrane factor (OMF) (TC 1.B.17) family.</text>
</comment>
<keyword evidence="7" id="KW-0998">Cell outer membrane</keyword>
<evidence type="ECO:0000256" key="7">
    <source>
        <dbReference type="ARBA" id="ARBA00023237"/>
    </source>
</evidence>
<keyword evidence="6" id="KW-0472">Membrane</keyword>
<evidence type="ECO:0000313" key="10">
    <source>
        <dbReference type="EMBL" id="BDC99309.1"/>
    </source>
</evidence>
<feature type="signal peptide" evidence="9">
    <location>
        <begin position="1"/>
        <end position="21"/>
    </location>
</feature>